<evidence type="ECO:0000313" key="12">
    <source>
        <dbReference type="EMBL" id="AKI04029.1"/>
    </source>
</evidence>
<evidence type="ECO:0000259" key="10">
    <source>
        <dbReference type="Pfam" id="PF21082"/>
    </source>
</evidence>
<dbReference type="GO" id="GO:0005886">
    <property type="term" value="C:plasma membrane"/>
    <property type="evidence" value="ECO:0007669"/>
    <property type="project" value="UniProtKB-SubCell"/>
</dbReference>
<dbReference type="Proteomes" id="UP000035027">
    <property type="component" value="Chromosome"/>
</dbReference>
<feature type="transmembrane region" description="Helical" evidence="8">
    <location>
        <begin position="119"/>
        <end position="148"/>
    </location>
</feature>
<dbReference type="InterPro" id="IPR011014">
    <property type="entry name" value="MscS_channel_TM-2"/>
</dbReference>
<dbReference type="GO" id="GO:0008381">
    <property type="term" value="F:mechanosensitive monoatomic ion channel activity"/>
    <property type="evidence" value="ECO:0007669"/>
    <property type="project" value="InterPro"/>
</dbReference>
<feature type="domain" description="Mechanosensitive ion channel MscS C-terminal" evidence="10">
    <location>
        <begin position="207"/>
        <end position="289"/>
    </location>
</feature>
<comment type="function">
    <text evidence="7">May play a role in resistance to osmotic downshock.</text>
</comment>
<dbReference type="Pfam" id="PF21088">
    <property type="entry name" value="MS_channel_1st"/>
    <property type="match status" value="1"/>
</dbReference>
<protein>
    <submittedName>
        <fullName evidence="12">Small-conductance mechanosensitive channel protein MscS</fullName>
    </submittedName>
</protein>
<dbReference type="PATRIC" id="fig|1194971.3.peg.479"/>
<feature type="domain" description="Mechanosensitive ion channel MscS" evidence="9">
    <location>
        <begin position="137"/>
        <end position="200"/>
    </location>
</feature>
<evidence type="ECO:0000256" key="4">
    <source>
        <dbReference type="ARBA" id="ARBA00022692"/>
    </source>
</evidence>
<dbReference type="FunFam" id="2.30.30.60:FF:000001">
    <property type="entry name" value="MscS Mechanosensitive ion channel"/>
    <property type="match status" value="1"/>
</dbReference>
<feature type="transmembrane region" description="Helical" evidence="8">
    <location>
        <begin position="94"/>
        <end position="113"/>
    </location>
</feature>
<comment type="similarity">
    <text evidence="2">Belongs to the MscS (TC 1.A.23) family.</text>
</comment>
<dbReference type="PANTHER" id="PTHR30460:SF0">
    <property type="entry name" value="MODERATE CONDUCTANCE MECHANOSENSITIVE CHANNEL YBIO"/>
    <property type="match status" value="1"/>
</dbReference>
<feature type="domain" description="Mechanosensitive ion channel transmembrane helices 2/3" evidence="11">
    <location>
        <begin position="93"/>
        <end position="134"/>
    </location>
</feature>
<accession>A0A0F7PXR4</accession>
<dbReference type="InterPro" id="IPR049142">
    <property type="entry name" value="MS_channel_1st"/>
</dbReference>
<gene>
    <name evidence="12" type="ORF">LsR_00482</name>
</gene>
<evidence type="ECO:0000256" key="3">
    <source>
        <dbReference type="ARBA" id="ARBA00022475"/>
    </source>
</evidence>
<dbReference type="InterPro" id="IPR049278">
    <property type="entry name" value="MS_channel_C"/>
</dbReference>
<dbReference type="InterPro" id="IPR010920">
    <property type="entry name" value="LSM_dom_sf"/>
</dbReference>
<evidence type="ECO:0000256" key="5">
    <source>
        <dbReference type="ARBA" id="ARBA00022989"/>
    </source>
</evidence>
<dbReference type="EMBL" id="CP011403">
    <property type="protein sequence ID" value="AKI04029.1"/>
    <property type="molecule type" value="Genomic_DNA"/>
</dbReference>
<dbReference type="InterPro" id="IPR011066">
    <property type="entry name" value="MscS_channel_C_sf"/>
</dbReference>
<sequence>MGILLNFWLESNIITKKVSTDTNIFKKYIDNFNWDELLSKVITTTILLLLVSLLFYIFHYIGKKIIKRAFKKNRLVESLSSGRINTAYTLSQNIFHYFILFFYFYAVLSLLGIPIGSLIAGAGIMGVAIGLGAQGFVTDVVTGFFILLEQQFTVGDDVKIGTISGKVAAFGLRTTQILDYDGTLHYIPNRSITIVSNLSRNDMRAQIDIHVKPNQDFDKIKTAIQNVNKSLTPKFDDITKKPQILGVVETPNGLVYRVIIFTKNGAQAPVQRAFLAKYLEALKQAGLEMPISPINLSAK</sequence>
<dbReference type="Gene3D" id="1.10.287.1260">
    <property type="match status" value="1"/>
</dbReference>
<evidence type="ECO:0000256" key="6">
    <source>
        <dbReference type="ARBA" id="ARBA00023136"/>
    </source>
</evidence>
<dbReference type="Pfam" id="PF21082">
    <property type="entry name" value="MS_channel_3rd"/>
    <property type="match status" value="1"/>
</dbReference>
<keyword evidence="3" id="KW-1003">Cell membrane</keyword>
<evidence type="ECO:0000313" key="13">
    <source>
        <dbReference type="Proteomes" id="UP000035027"/>
    </source>
</evidence>
<dbReference type="SUPFAM" id="SSF50182">
    <property type="entry name" value="Sm-like ribonucleoproteins"/>
    <property type="match status" value="1"/>
</dbReference>
<dbReference type="PANTHER" id="PTHR30460">
    <property type="entry name" value="MODERATE CONDUCTANCE MECHANOSENSITIVE CHANNEL YBIO"/>
    <property type="match status" value="1"/>
</dbReference>
<keyword evidence="5 8" id="KW-1133">Transmembrane helix</keyword>
<feature type="transmembrane region" description="Helical" evidence="8">
    <location>
        <begin position="41"/>
        <end position="62"/>
    </location>
</feature>
<dbReference type="SUPFAM" id="SSF82689">
    <property type="entry name" value="Mechanosensitive channel protein MscS (YggB), C-terminal domain"/>
    <property type="match status" value="1"/>
</dbReference>
<evidence type="ECO:0000259" key="11">
    <source>
        <dbReference type="Pfam" id="PF21088"/>
    </source>
</evidence>
<dbReference type="InterPro" id="IPR045276">
    <property type="entry name" value="YbiO_bact"/>
</dbReference>
<evidence type="ECO:0000256" key="8">
    <source>
        <dbReference type="SAM" id="Phobius"/>
    </source>
</evidence>
<proteinExistence type="inferred from homology"/>
<comment type="subcellular location">
    <subcellularLocation>
        <location evidence="1">Cell membrane</location>
        <topology evidence="1">Multi-pass membrane protein</topology>
    </subcellularLocation>
</comment>
<organism evidence="12 13">
    <name type="scientific">Ligilactobacillus salivarius str. Ren</name>
    <dbReference type="NCBI Taxonomy" id="1194971"/>
    <lineage>
        <taxon>Bacteria</taxon>
        <taxon>Bacillati</taxon>
        <taxon>Bacillota</taxon>
        <taxon>Bacilli</taxon>
        <taxon>Lactobacillales</taxon>
        <taxon>Lactobacillaceae</taxon>
        <taxon>Ligilactobacillus</taxon>
    </lineage>
</organism>
<evidence type="ECO:0000256" key="2">
    <source>
        <dbReference type="ARBA" id="ARBA00008017"/>
    </source>
</evidence>
<dbReference type="AlphaFoldDB" id="A0A0F7PXR4"/>
<name>A0A0F7PXR4_9LACO</name>
<evidence type="ECO:0000256" key="1">
    <source>
        <dbReference type="ARBA" id="ARBA00004651"/>
    </source>
</evidence>
<evidence type="ECO:0000259" key="9">
    <source>
        <dbReference type="Pfam" id="PF00924"/>
    </source>
</evidence>
<dbReference type="InterPro" id="IPR006685">
    <property type="entry name" value="MscS_channel_2nd"/>
</dbReference>
<dbReference type="RefSeq" id="WP_004563901.1">
    <property type="nucleotide sequence ID" value="NZ_CP011403.1"/>
</dbReference>
<keyword evidence="4 8" id="KW-0812">Transmembrane</keyword>
<dbReference type="InterPro" id="IPR023408">
    <property type="entry name" value="MscS_beta-dom_sf"/>
</dbReference>
<keyword evidence="6 8" id="KW-0472">Membrane</keyword>
<reference evidence="12 13" key="1">
    <citation type="submission" date="2015-05" db="EMBL/GenBank/DDBJ databases">
        <title>Complete genome sequence of Lactobacillus salivarius Ren, a probiotic strain with antitumor activity.</title>
        <authorList>
            <person name="Sun E."/>
            <person name="Zhao L."/>
            <person name="Liu S."/>
            <person name="Zhang M."/>
            <person name="Guo H."/>
            <person name="Ren F."/>
        </authorList>
    </citation>
    <scope>NUCLEOTIDE SEQUENCE [LARGE SCALE GENOMIC DNA]</scope>
    <source>
        <strain evidence="12 13">Ren</strain>
    </source>
</reference>
<dbReference type="Pfam" id="PF00924">
    <property type="entry name" value="MS_channel_2nd"/>
    <property type="match status" value="1"/>
</dbReference>
<dbReference type="SUPFAM" id="SSF82861">
    <property type="entry name" value="Mechanosensitive channel protein MscS (YggB), transmembrane region"/>
    <property type="match status" value="1"/>
</dbReference>
<evidence type="ECO:0000256" key="7">
    <source>
        <dbReference type="ARBA" id="ARBA00059688"/>
    </source>
</evidence>
<dbReference type="Gene3D" id="2.30.30.60">
    <property type="match status" value="1"/>
</dbReference>
<dbReference type="Gene3D" id="3.30.70.100">
    <property type="match status" value="1"/>
</dbReference>